<reference evidence="2 3" key="1">
    <citation type="submission" date="2016-12" db="EMBL/GenBank/DDBJ databases">
        <title>The draft genome sequence of Actinophytocola sp. 11-183.</title>
        <authorList>
            <person name="Wang W."/>
            <person name="Yuan L."/>
        </authorList>
    </citation>
    <scope>NUCLEOTIDE SEQUENCE [LARGE SCALE GENOMIC DNA]</scope>
    <source>
        <strain evidence="2 3">11-183</strain>
    </source>
</reference>
<comment type="caution">
    <text evidence="2">The sequence shown here is derived from an EMBL/GenBank/DDBJ whole genome shotgun (WGS) entry which is preliminary data.</text>
</comment>
<sequence length="195" mass="22156">MADFDDPVKVSPMPNRPRGNDDIEKLLVHPPFWLIYALEWPQAASEAPMAEAAFAVAPHSVPSVGIPQHVEDVVGFTRLYNKEHPAHRAVWFTDVTRWLDTKDQSWASLGVDWERALLEIPELPILGLYLTISRRAYSHLGSAAKRHTIFYSDGSREDLGEEERDAVHDALERTLNRDWPSYVREMLTSGRLTIG</sequence>
<dbReference type="AlphaFoldDB" id="A0A1Q8CK25"/>
<evidence type="ECO:0000313" key="2">
    <source>
        <dbReference type="EMBL" id="OLF14725.1"/>
    </source>
</evidence>
<dbReference type="RefSeq" id="WP_075128242.1">
    <property type="nucleotide sequence ID" value="NZ_MSIE01000049.1"/>
</dbReference>
<gene>
    <name evidence="2" type="ORF">BU204_25260</name>
</gene>
<accession>A0A1Q8CK25</accession>
<protein>
    <submittedName>
        <fullName evidence="2">Uncharacterized protein</fullName>
    </submittedName>
</protein>
<organism evidence="2 3">
    <name type="scientific">Actinophytocola xanthii</name>
    <dbReference type="NCBI Taxonomy" id="1912961"/>
    <lineage>
        <taxon>Bacteria</taxon>
        <taxon>Bacillati</taxon>
        <taxon>Actinomycetota</taxon>
        <taxon>Actinomycetes</taxon>
        <taxon>Pseudonocardiales</taxon>
        <taxon>Pseudonocardiaceae</taxon>
    </lineage>
</organism>
<dbReference type="OrthoDB" id="5191485at2"/>
<evidence type="ECO:0000256" key="1">
    <source>
        <dbReference type="SAM" id="MobiDB-lite"/>
    </source>
</evidence>
<dbReference type="EMBL" id="MSIE01000049">
    <property type="protein sequence ID" value="OLF14725.1"/>
    <property type="molecule type" value="Genomic_DNA"/>
</dbReference>
<dbReference type="Proteomes" id="UP000185596">
    <property type="component" value="Unassembled WGS sequence"/>
</dbReference>
<evidence type="ECO:0000313" key="3">
    <source>
        <dbReference type="Proteomes" id="UP000185596"/>
    </source>
</evidence>
<keyword evidence="3" id="KW-1185">Reference proteome</keyword>
<feature type="region of interest" description="Disordered" evidence="1">
    <location>
        <begin position="1"/>
        <end position="22"/>
    </location>
</feature>
<proteinExistence type="predicted"/>
<name>A0A1Q8CK25_9PSEU</name>